<comment type="caution">
    <text evidence="3">The sequence shown here is derived from an EMBL/GenBank/DDBJ whole genome shotgun (WGS) entry which is preliminary data.</text>
</comment>
<dbReference type="GO" id="GO:0070682">
    <property type="term" value="P:proteasome regulatory particle assembly"/>
    <property type="evidence" value="ECO:0007669"/>
    <property type="project" value="InterPro"/>
</dbReference>
<dbReference type="EMBL" id="NBII01000003">
    <property type="protein sequence ID" value="PAV20856.1"/>
    <property type="molecule type" value="Genomic_DNA"/>
</dbReference>
<dbReference type="OrthoDB" id="548474at2759"/>
<dbReference type="InParanoid" id="A0A286UML9"/>
<keyword evidence="4" id="KW-1185">Reference proteome</keyword>
<sequence length="168" mass="18724">MEYIPKHKQPFTFAQALELDIPEITQEISRLENSLAHLNHTQIFLREHISEEHGEEDQGLTDALKENDEVIASQKERITILKLVLEEKGVNTKSAHYSATPGSVPNIGSVDSERRQQPAENNFNTTPTTTTDGRALTNRGQVTGVGADGDGDKTGYRPYVEKTPTVRR</sequence>
<gene>
    <name evidence="3" type="ORF">PNOK_0348300</name>
</gene>
<feature type="region of interest" description="Disordered" evidence="2">
    <location>
        <begin position="91"/>
        <end position="168"/>
    </location>
</feature>
<feature type="compositionally biased region" description="Polar residues" evidence="2">
    <location>
        <begin position="91"/>
        <end position="103"/>
    </location>
</feature>
<dbReference type="PANTHER" id="PTHR40422">
    <property type="entry name" value="TRANSLATION MACHINERY-ASSOCIATED PROTEIN 17"/>
    <property type="match status" value="1"/>
</dbReference>
<feature type="coiled-coil region" evidence="1">
    <location>
        <begin position="14"/>
        <end position="41"/>
    </location>
</feature>
<dbReference type="InterPro" id="IPR038966">
    <property type="entry name" value="TMA17"/>
</dbReference>
<evidence type="ECO:0000256" key="2">
    <source>
        <dbReference type="SAM" id="MobiDB-lite"/>
    </source>
</evidence>
<organism evidence="3 4">
    <name type="scientific">Pyrrhoderma noxium</name>
    <dbReference type="NCBI Taxonomy" id="2282107"/>
    <lineage>
        <taxon>Eukaryota</taxon>
        <taxon>Fungi</taxon>
        <taxon>Dikarya</taxon>
        <taxon>Basidiomycota</taxon>
        <taxon>Agaricomycotina</taxon>
        <taxon>Agaricomycetes</taxon>
        <taxon>Hymenochaetales</taxon>
        <taxon>Hymenochaetaceae</taxon>
        <taxon>Pyrrhoderma</taxon>
    </lineage>
</organism>
<dbReference type="AlphaFoldDB" id="A0A286UML9"/>
<protein>
    <submittedName>
        <fullName evidence="3">TspO MBR family domain-containing</fullName>
    </submittedName>
</protein>
<dbReference type="PANTHER" id="PTHR40422:SF1">
    <property type="entry name" value="TRANSLATION MACHINERY-ASSOCIATED PROTEIN 17"/>
    <property type="match status" value="1"/>
</dbReference>
<reference evidence="3 4" key="1">
    <citation type="journal article" date="2017" name="Mol. Ecol.">
        <title>Comparative and population genomic landscape of Phellinus noxius: A hypervariable fungus causing root rot in trees.</title>
        <authorList>
            <person name="Chung C.L."/>
            <person name="Lee T.J."/>
            <person name="Akiba M."/>
            <person name="Lee H.H."/>
            <person name="Kuo T.H."/>
            <person name="Liu D."/>
            <person name="Ke H.M."/>
            <person name="Yokoi T."/>
            <person name="Roa M.B."/>
            <person name="Lu M.J."/>
            <person name="Chang Y.Y."/>
            <person name="Ann P.J."/>
            <person name="Tsai J.N."/>
            <person name="Chen C.Y."/>
            <person name="Tzean S.S."/>
            <person name="Ota Y."/>
            <person name="Hattori T."/>
            <person name="Sahashi N."/>
            <person name="Liou R.F."/>
            <person name="Kikuchi T."/>
            <person name="Tsai I.J."/>
        </authorList>
    </citation>
    <scope>NUCLEOTIDE SEQUENCE [LARGE SCALE GENOMIC DNA]</scope>
    <source>
        <strain evidence="3 4">FFPRI411160</strain>
    </source>
</reference>
<dbReference type="GO" id="GO:0030674">
    <property type="term" value="F:protein-macromolecule adaptor activity"/>
    <property type="evidence" value="ECO:0007669"/>
    <property type="project" value="TreeGrafter"/>
</dbReference>
<dbReference type="STRING" id="2282107.A0A286UML9"/>
<accession>A0A286UML9</accession>
<evidence type="ECO:0000313" key="4">
    <source>
        <dbReference type="Proteomes" id="UP000217199"/>
    </source>
</evidence>
<dbReference type="Proteomes" id="UP000217199">
    <property type="component" value="Unassembled WGS sequence"/>
</dbReference>
<evidence type="ECO:0000313" key="3">
    <source>
        <dbReference type="EMBL" id="PAV20856.1"/>
    </source>
</evidence>
<keyword evidence="1" id="KW-0175">Coiled coil</keyword>
<evidence type="ECO:0000256" key="1">
    <source>
        <dbReference type="SAM" id="Coils"/>
    </source>
</evidence>
<name>A0A286UML9_9AGAM</name>
<proteinExistence type="predicted"/>